<organism evidence="6 7">
    <name type="scientific">Micromonospora cremea</name>
    <dbReference type="NCBI Taxonomy" id="709881"/>
    <lineage>
        <taxon>Bacteria</taxon>
        <taxon>Bacillati</taxon>
        <taxon>Actinomycetota</taxon>
        <taxon>Actinomycetes</taxon>
        <taxon>Micromonosporales</taxon>
        <taxon>Micromonosporaceae</taxon>
        <taxon>Micromonospora</taxon>
    </lineage>
</organism>
<dbReference type="Gene3D" id="3.30.420.10">
    <property type="entry name" value="Ribonuclease H-like superfamily/Ribonuclease H"/>
    <property type="match status" value="1"/>
</dbReference>
<feature type="domain" description="Integrase catalytic" evidence="5">
    <location>
        <begin position="51"/>
        <end position="142"/>
    </location>
</feature>
<dbReference type="InterPro" id="IPR052183">
    <property type="entry name" value="IS_Transposase"/>
</dbReference>
<reference evidence="7" key="1">
    <citation type="submission" date="2016-12" db="EMBL/GenBank/DDBJ databases">
        <authorList>
            <person name="Varghese N."/>
            <person name="Submissions S."/>
        </authorList>
    </citation>
    <scope>NUCLEOTIDE SEQUENCE [LARGE SCALE GENOMIC DNA]</scope>
    <source>
        <strain evidence="7">DSM 45599</strain>
    </source>
</reference>
<dbReference type="InterPro" id="IPR001584">
    <property type="entry name" value="Integrase_cat-core"/>
</dbReference>
<dbReference type="EMBL" id="FSQT01000001">
    <property type="protein sequence ID" value="SIM54813.1"/>
    <property type="molecule type" value="Genomic_DNA"/>
</dbReference>
<keyword evidence="3" id="KW-0238">DNA-binding</keyword>
<dbReference type="GO" id="GO:0032196">
    <property type="term" value="P:transposition"/>
    <property type="evidence" value="ECO:0007669"/>
    <property type="project" value="UniProtKB-KW"/>
</dbReference>
<evidence type="ECO:0000313" key="6">
    <source>
        <dbReference type="EMBL" id="SIM54813.1"/>
    </source>
</evidence>
<dbReference type="SUPFAM" id="SSF53098">
    <property type="entry name" value="Ribonuclease H-like"/>
    <property type="match status" value="1"/>
</dbReference>
<dbReference type="Proteomes" id="UP000185124">
    <property type="component" value="Unassembled WGS sequence"/>
</dbReference>
<dbReference type="InterPro" id="IPR036397">
    <property type="entry name" value="RNaseH_sf"/>
</dbReference>
<dbReference type="InterPro" id="IPR012337">
    <property type="entry name" value="RNaseH-like_sf"/>
</dbReference>
<dbReference type="GO" id="GO:0003677">
    <property type="term" value="F:DNA binding"/>
    <property type="evidence" value="ECO:0007669"/>
    <property type="project" value="UniProtKB-KW"/>
</dbReference>
<dbReference type="NCBIfam" id="NF033587">
    <property type="entry name" value="transpos_IS6"/>
    <property type="match status" value="1"/>
</dbReference>
<protein>
    <submittedName>
        <fullName evidence="6">DDE domain-containing protein</fullName>
    </submittedName>
</protein>
<gene>
    <name evidence="6" type="ORF">SAMN04489832_0554</name>
</gene>
<dbReference type="PROSITE" id="PS50994">
    <property type="entry name" value="INTEGRASE"/>
    <property type="match status" value="1"/>
</dbReference>
<dbReference type="PANTHER" id="PTHR35528:SF3">
    <property type="entry name" value="BLL1675 PROTEIN"/>
    <property type="match status" value="1"/>
</dbReference>
<dbReference type="PANTHER" id="PTHR35528">
    <property type="entry name" value="BLL1675 PROTEIN"/>
    <property type="match status" value="1"/>
</dbReference>
<evidence type="ECO:0000313" key="7">
    <source>
        <dbReference type="Proteomes" id="UP000185124"/>
    </source>
</evidence>
<dbReference type="Pfam" id="PF13610">
    <property type="entry name" value="DDE_Tnp_IS240"/>
    <property type="match status" value="1"/>
</dbReference>
<dbReference type="InterPro" id="IPR032874">
    <property type="entry name" value="DDE_dom"/>
</dbReference>
<sequence>MLAARWYLRYCLSYRDVEELLVERGVEVDHVTVFRWVQRFAPLLADAARFCRHSPGDRWHDDETYVKVNGVWRYVYRAIDQYGQVINVLVSTRRDAAAARRFFRRALSTLKVTPNEVVTDAAAVYPGVLDGACQMVCVTRSA</sequence>
<keyword evidence="2" id="KW-0815">Transposition</keyword>
<name>A0A1N5U219_9ACTN</name>
<evidence type="ECO:0000259" key="5">
    <source>
        <dbReference type="PROSITE" id="PS50994"/>
    </source>
</evidence>
<accession>A0A1N5U219</accession>
<dbReference type="GO" id="GO:0015074">
    <property type="term" value="P:DNA integration"/>
    <property type="evidence" value="ECO:0007669"/>
    <property type="project" value="InterPro"/>
</dbReference>
<keyword evidence="4" id="KW-0233">DNA recombination</keyword>
<comment type="function">
    <text evidence="1">Involved in the transposition of the insertion sequence.</text>
</comment>
<evidence type="ECO:0000256" key="2">
    <source>
        <dbReference type="ARBA" id="ARBA00022578"/>
    </source>
</evidence>
<evidence type="ECO:0000256" key="4">
    <source>
        <dbReference type="ARBA" id="ARBA00023172"/>
    </source>
</evidence>
<keyword evidence="7" id="KW-1185">Reference proteome</keyword>
<dbReference type="InterPro" id="IPR047930">
    <property type="entry name" value="Transpos_IS6"/>
</dbReference>
<dbReference type="STRING" id="709881.SAMN04489832_0554"/>
<dbReference type="AlphaFoldDB" id="A0A1N5U219"/>
<evidence type="ECO:0000256" key="1">
    <source>
        <dbReference type="ARBA" id="ARBA00002286"/>
    </source>
</evidence>
<dbReference type="GO" id="GO:0006310">
    <property type="term" value="P:DNA recombination"/>
    <property type="evidence" value="ECO:0007669"/>
    <property type="project" value="UniProtKB-KW"/>
</dbReference>
<evidence type="ECO:0000256" key="3">
    <source>
        <dbReference type="ARBA" id="ARBA00023125"/>
    </source>
</evidence>
<proteinExistence type="predicted"/>